<proteinExistence type="predicted"/>
<gene>
    <name evidence="1" type="primary">57</name>
    <name evidence="1" type="ORF">SEA_MEMENTOMORI_57</name>
</gene>
<sequence length="124" mass="13655">MQVNGPIGDVVGITPTYEAVILPGMNPAGGVYGIHARFEAEGRVVAVGATPLPPLTEKQARELMMSLARVLGIDSFVTLNHGQRWSDLRRALNTHHEREGVEVEVNGPSGWDDVRDYLPEQYRH</sequence>
<evidence type="ECO:0000313" key="2">
    <source>
        <dbReference type="Proteomes" id="UP000250535"/>
    </source>
</evidence>
<organism evidence="1 2">
    <name type="scientific">Microbacterium phage MementoMori</name>
    <dbReference type="NCBI Taxonomy" id="2201436"/>
    <lineage>
        <taxon>Viruses</taxon>
        <taxon>Duplodnaviria</taxon>
        <taxon>Heunggongvirae</taxon>
        <taxon>Uroviricota</taxon>
        <taxon>Caudoviricetes</taxon>
        <taxon>Kutznervirinae</taxon>
        <taxon>Mementomorivirus</taxon>
        <taxon>Mementomorivirus mementomori</taxon>
    </lineage>
</organism>
<reference evidence="1 2" key="1">
    <citation type="submission" date="2018-04" db="EMBL/GenBank/DDBJ databases">
        <authorList>
            <person name="Harrington T."/>
            <person name="Washburn E."/>
            <person name="Bricker J."/>
            <person name="McKinney A."/>
            <person name="Betsko A.J."/>
            <person name="Garlena R.A."/>
            <person name="Russell D.A."/>
            <person name="Pope W.A."/>
            <person name="Jacobs-Sera D."/>
            <person name="Hatfull G.F."/>
        </authorList>
    </citation>
    <scope>NUCLEOTIDE SEQUENCE [LARGE SCALE GENOMIC DNA]</scope>
</reference>
<dbReference type="EMBL" id="MH271303">
    <property type="protein sequence ID" value="AWY05311.1"/>
    <property type="molecule type" value="Genomic_DNA"/>
</dbReference>
<protein>
    <submittedName>
        <fullName evidence="1">Uncharacterized protein</fullName>
    </submittedName>
</protein>
<dbReference type="Proteomes" id="UP000250535">
    <property type="component" value="Segment"/>
</dbReference>
<accession>A0A2Z4Q5M6</accession>
<dbReference type="RefSeq" id="YP_009802729.1">
    <property type="nucleotide sequence ID" value="NC_047987.1"/>
</dbReference>
<dbReference type="KEGG" id="vg:54993284"/>
<name>A0A2Z4Q5M6_9CAUD</name>
<keyword evidence="2" id="KW-1185">Reference proteome</keyword>
<dbReference type="GeneID" id="54993284"/>
<evidence type="ECO:0000313" key="1">
    <source>
        <dbReference type="EMBL" id="AWY05311.1"/>
    </source>
</evidence>